<evidence type="ECO:0000313" key="5">
    <source>
        <dbReference type="Proteomes" id="UP000183104"/>
    </source>
</evidence>
<evidence type="ECO:0000256" key="3">
    <source>
        <dbReference type="SAM" id="Phobius"/>
    </source>
</evidence>
<dbReference type="PANTHER" id="PTHR38043:SF1">
    <property type="entry name" value="PROTEIN HEMX"/>
    <property type="match status" value="1"/>
</dbReference>
<feature type="region of interest" description="Disordered" evidence="2">
    <location>
        <begin position="1"/>
        <end position="63"/>
    </location>
</feature>
<dbReference type="RefSeq" id="WP_054966940.1">
    <property type="nucleotide sequence ID" value="NZ_FMUN01000001.1"/>
</dbReference>
<dbReference type="STRING" id="381306.AN478_12455"/>
<accession>A0A0N8PMM1</accession>
<feature type="coiled-coil region" evidence="1">
    <location>
        <begin position="89"/>
        <end position="216"/>
    </location>
</feature>
<dbReference type="Proteomes" id="UP000183104">
    <property type="component" value="Unassembled WGS sequence"/>
</dbReference>
<keyword evidence="4" id="KW-0808">Transferase</keyword>
<feature type="transmembrane region" description="Helical" evidence="3">
    <location>
        <begin position="68"/>
        <end position="90"/>
    </location>
</feature>
<dbReference type="GO" id="GO:0008168">
    <property type="term" value="F:methyltransferase activity"/>
    <property type="evidence" value="ECO:0007669"/>
    <property type="project" value="UniProtKB-KW"/>
</dbReference>
<name>A0A0N8PMM1_9GAMM</name>
<dbReference type="AlphaFoldDB" id="A0A0N8PMM1"/>
<proteinExistence type="predicted"/>
<keyword evidence="3" id="KW-0472">Membrane</keyword>
<keyword evidence="4" id="KW-0489">Methyltransferase</keyword>
<protein>
    <submittedName>
        <fullName evidence="4">Uroporphyrin-3 C-methyltransferase</fullName>
    </submittedName>
</protein>
<dbReference type="OrthoDB" id="5739852at2"/>
<keyword evidence="3" id="KW-1133">Transmembrane helix</keyword>
<keyword evidence="5" id="KW-1185">Reference proteome</keyword>
<keyword evidence="3" id="KW-0812">Transmembrane</keyword>
<evidence type="ECO:0000313" key="4">
    <source>
        <dbReference type="EMBL" id="SCX77468.1"/>
    </source>
</evidence>
<evidence type="ECO:0000256" key="2">
    <source>
        <dbReference type="SAM" id="MobiDB-lite"/>
    </source>
</evidence>
<organism evidence="4 5">
    <name type="scientific">Thiohalorhabdus denitrificans</name>
    <dbReference type="NCBI Taxonomy" id="381306"/>
    <lineage>
        <taxon>Bacteria</taxon>
        <taxon>Pseudomonadati</taxon>
        <taxon>Pseudomonadota</taxon>
        <taxon>Gammaproteobacteria</taxon>
        <taxon>Thiohalorhabdales</taxon>
        <taxon>Thiohalorhabdaceae</taxon>
        <taxon>Thiohalorhabdus</taxon>
    </lineage>
</organism>
<evidence type="ECO:0000256" key="1">
    <source>
        <dbReference type="SAM" id="Coils"/>
    </source>
</evidence>
<dbReference type="EMBL" id="FMUN01000001">
    <property type="protein sequence ID" value="SCX77468.1"/>
    <property type="molecule type" value="Genomic_DNA"/>
</dbReference>
<reference evidence="5" key="1">
    <citation type="submission" date="2016-10" db="EMBL/GenBank/DDBJ databases">
        <authorList>
            <person name="Varghese N."/>
        </authorList>
    </citation>
    <scope>NUCLEOTIDE SEQUENCE [LARGE SCALE GENOMIC DNA]</scope>
    <source>
        <strain evidence="5">HL 19</strain>
    </source>
</reference>
<dbReference type="Pfam" id="PF04375">
    <property type="entry name" value="HemX"/>
    <property type="match status" value="1"/>
</dbReference>
<dbReference type="GO" id="GO:0032259">
    <property type="term" value="P:methylation"/>
    <property type="evidence" value="ECO:0007669"/>
    <property type="project" value="UniProtKB-KW"/>
</dbReference>
<keyword evidence="1" id="KW-0175">Coiled coil</keyword>
<gene>
    <name evidence="4" type="ORF">SAMN05661077_0365</name>
</gene>
<sequence>MADTNEQRGPDDTSRTEPTSEAPEGGEGPHAGEAEAGGDTGSAEQAGGSGGEGRDASTQRAGGGRGGLVLAVLALLLALGVGGGGAYLYLELDQRLEGLETTVANREQQQEELRQELSEELDQATRDLRSTVEQHGQQQGRIAERQEELRNRAEQLGQEVEAVQRANQELRARLEGGPTYWRLERVETLLVNADRIARLEGDLDAARAALDSADRTLRDMNAPEWMEVRRAIQSAMTRLEEVPEPDLPGISFKLASLADSAMNLPVKGVEPPAMEPGEEGGQAQEEAPQGWWGRFRAGLEDFWEDVKGLVRLRRSGKEMEPLLPPDEATFLRHNLVLNLQSARLAALRGEVELYRRTLEESREWVGRFFDPDSDGVQAMLASLESLGDRLVTREAPSLEEPLATFRRIRAEREE</sequence>
<dbReference type="PANTHER" id="PTHR38043">
    <property type="entry name" value="PROTEIN HEMX"/>
    <property type="match status" value="1"/>
</dbReference>
<feature type="compositionally biased region" description="Basic and acidic residues" evidence="2">
    <location>
        <begin position="1"/>
        <end position="15"/>
    </location>
</feature>
<dbReference type="InterPro" id="IPR007470">
    <property type="entry name" value="HemX"/>
</dbReference>